<proteinExistence type="predicted"/>
<protein>
    <submittedName>
        <fullName evidence="1">Uncharacterized protein</fullName>
    </submittedName>
</protein>
<dbReference type="EMBL" id="JACVVK020000043">
    <property type="protein sequence ID" value="KAK7499623.1"/>
    <property type="molecule type" value="Genomic_DNA"/>
</dbReference>
<evidence type="ECO:0000313" key="1">
    <source>
        <dbReference type="EMBL" id="KAK7499623.1"/>
    </source>
</evidence>
<reference evidence="1 2" key="1">
    <citation type="journal article" date="2023" name="Sci. Data">
        <title>Genome assembly of the Korean intertidal mud-creeper Batillaria attramentaria.</title>
        <authorList>
            <person name="Patra A.K."/>
            <person name="Ho P.T."/>
            <person name="Jun S."/>
            <person name="Lee S.J."/>
            <person name="Kim Y."/>
            <person name="Won Y.J."/>
        </authorList>
    </citation>
    <scope>NUCLEOTIDE SEQUENCE [LARGE SCALE GENOMIC DNA]</scope>
    <source>
        <strain evidence="1">Wonlab-2016</strain>
    </source>
</reference>
<sequence>MPVNGSAYYSIPAYDLTSADELYHAHMSPSPFSTTVLCPLYCCFQLTTKLPPMTELIERGVCLSADVNITKPELYE</sequence>
<gene>
    <name evidence="1" type="ORF">BaRGS_00009275</name>
</gene>
<accession>A0ABD0LKJ3</accession>
<dbReference type="AlphaFoldDB" id="A0ABD0LKJ3"/>
<comment type="caution">
    <text evidence="1">The sequence shown here is derived from an EMBL/GenBank/DDBJ whole genome shotgun (WGS) entry which is preliminary data.</text>
</comment>
<organism evidence="1 2">
    <name type="scientific">Batillaria attramentaria</name>
    <dbReference type="NCBI Taxonomy" id="370345"/>
    <lineage>
        <taxon>Eukaryota</taxon>
        <taxon>Metazoa</taxon>
        <taxon>Spiralia</taxon>
        <taxon>Lophotrochozoa</taxon>
        <taxon>Mollusca</taxon>
        <taxon>Gastropoda</taxon>
        <taxon>Caenogastropoda</taxon>
        <taxon>Sorbeoconcha</taxon>
        <taxon>Cerithioidea</taxon>
        <taxon>Batillariidae</taxon>
        <taxon>Batillaria</taxon>
    </lineage>
</organism>
<dbReference type="Proteomes" id="UP001519460">
    <property type="component" value="Unassembled WGS sequence"/>
</dbReference>
<keyword evidence="2" id="KW-1185">Reference proteome</keyword>
<evidence type="ECO:0000313" key="2">
    <source>
        <dbReference type="Proteomes" id="UP001519460"/>
    </source>
</evidence>
<name>A0ABD0LKJ3_9CAEN</name>